<dbReference type="VEuPathDB" id="TriTrypDB:LdBPK_140300.1"/>
<feature type="region of interest" description="Disordered" evidence="1">
    <location>
        <begin position="143"/>
        <end position="164"/>
    </location>
</feature>
<name>A0A504XCH5_LEIDO</name>
<evidence type="ECO:0000313" key="2">
    <source>
        <dbReference type="EMBL" id="TPP46213.1"/>
    </source>
</evidence>
<proteinExistence type="predicted"/>
<sequence length="308" mass="33700">MQLAPPFSRVARQLQEPHNLSPLLGRRACAAPVAAASPSAFCTARRCLSQQASHWLNKLRYGADDAPTMGSWDSAYEDDAMDTRKLYCKALVHASGGSRLARDWIAGCAALTSPDPSLIYTALQHAATEADVEELREHILGRLLGQESPRRGGRSGGSRDNEVRTNFGMCAESEKEVVVPGTGNVAAERAVAPNCAGQPSIHERDGEDGASEAASPPITSEGIRDAEHYLLQRSREVRCFMYDAMTASLFHSNNDLRTVEAARRHTFWIGLAQFGLSFDELTALWRLVEAELLLKKEKIKVLGQPWGE</sequence>
<dbReference type="AlphaFoldDB" id="A0A504XCH5"/>
<accession>A0A504XCH5</accession>
<dbReference type="Proteomes" id="UP000318447">
    <property type="component" value="Unassembled WGS sequence"/>
</dbReference>
<reference evidence="3" key="1">
    <citation type="submission" date="2019-02" db="EMBL/GenBank/DDBJ databases">
        <title>FDA dAtabase for Regulatory Grade micrObial Sequences (FDA-ARGOS): Supporting development and validation of Infectious Disease Dx tests.</title>
        <authorList>
            <person name="Duncan R."/>
            <person name="Fisher C."/>
            <person name="Tallon L."/>
            <person name="Sadzewicz L."/>
            <person name="Sengamalay N."/>
            <person name="Ott S."/>
            <person name="Godinez A."/>
            <person name="Nagaraj S."/>
            <person name="Vavikolanu K."/>
            <person name="Nadendla S."/>
            <person name="Aluvathingal J."/>
            <person name="Sichtig H."/>
        </authorList>
    </citation>
    <scope>NUCLEOTIDE SEQUENCE [LARGE SCALE GENOMIC DNA]</scope>
    <source>
        <strain evidence="3">FDAARGOS_361</strain>
    </source>
</reference>
<dbReference type="EMBL" id="RHLC01000026">
    <property type="protein sequence ID" value="TPP46213.1"/>
    <property type="molecule type" value="Genomic_DNA"/>
</dbReference>
<feature type="region of interest" description="Disordered" evidence="1">
    <location>
        <begin position="194"/>
        <end position="219"/>
    </location>
</feature>
<organism evidence="2 3">
    <name type="scientific">Leishmania donovani</name>
    <dbReference type="NCBI Taxonomy" id="5661"/>
    <lineage>
        <taxon>Eukaryota</taxon>
        <taxon>Discoba</taxon>
        <taxon>Euglenozoa</taxon>
        <taxon>Kinetoplastea</taxon>
        <taxon>Metakinetoplastina</taxon>
        <taxon>Trypanosomatida</taxon>
        <taxon>Trypanosomatidae</taxon>
        <taxon>Leishmaniinae</taxon>
        <taxon>Leishmania</taxon>
    </lineage>
</organism>
<protein>
    <submittedName>
        <fullName evidence="2">Uncharacterized protein</fullName>
    </submittedName>
</protein>
<evidence type="ECO:0000256" key="1">
    <source>
        <dbReference type="SAM" id="MobiDB-lite"/>
    </source>
</evidence>
<dbReference type="VEuPathDB" id="TriTrypDB:LdCL_140008000"/>
<comment type="caution">
    <text evidence="2">The sequence shown here is derived from an EMBL/GenBank/DDBJ whole genome shotgun (WGS) entry which is preliminary data.</text>
</comment>
<gene>
    <name evidence="2" type="ORF">CGC21_4560</name>
</gene>
<evidence type="ECO:0000313" key="3">
    <source>
        <dbReference type="Proteomes" id="UP000318447"/>
    </source>
</evidence>
<dbReference type="VEuPathDB" id="TriTrypDB:LDHU3_14.0390"/>